<dbReference type="Proteomes" id="UP000005640">
    <property type="component" value="Chromosome 2"/>
</dbReference>
<dbReference type="SMR" id="A0A3B3IRQ0"/>
<dbReference type="PROSITE" id="PS51802">
    <property type="entry name" value="ZF_CCHHC"/>
    <property type="match status" value="1"/>
</dbReference>
<keyword evidence="2" id="KW-0479">Metal-binding</keyword>
<dbReference type="EMBL" id="AC009471">
    <property type="status" value="NOT_ANNOTATED_CDS"/>
    <property type="molecule type" value="Genomic_DNA"/>
</dbReference>
<dbReference type="EMBL" id="AC106046">
    <property type="status" value="NOT_ANNOTATED_CDS"/>
    <property type="molecule type" value="Genomic_DNA"/>
</dbReference>
<dbReference type="GO" id="GO:0006355">
    <property type="term" value="P:regulation of DNA-templated transcription"/>
    <property type="evidence" value="ECO:0007669"/>
    <property type="project" value="InterPro"/>
</dbReference>
<keyword evidence="3 8" id="KW-0863">Zinc-finger</keyword>
<reference evidence="10" key="5">
    <citation type="submission" date="2025-09" db="UniProtKB">
        <authorList>
            <consortium name="Ensembl"/>
        </authorList>
    </citation>
    <scope>IDENTIFICATION</scope>
</reference>
<organism evidence="10 11">
    <name type="scientific">Homo sapiens</name>
    <name type="common">Human</name>
    <dbReference type="NCBI Taxonomy" id="9606"/>
    <lineage>
        <taxon>Eukaryota</taxon>
        <taxon>Metazoa</taxon>
        <taxon>Chordata</taxon>
        <taxon>Craniata</taxon>
        <taxon>Vertebrata</taxon>
        <taxon>Euteleostomi</taxon>
        <taxon>Mammalia</taxon>
        <taxon>Eutheria</taxon>
        <taxon>Euarchontoglires</taxon>
        <taxon>Primates</taxon>
        <taxon>Haplorrhini</taxon>
        <taxon>Catarrhini</taxon>
        <taxon>Hominidae</taxon>
        <taxon>Homo</taxon>
    </lineage>
</organism>
<dbReference type="EMBL" id="AC093390">
    <property type="status" value="NOT_ANNOTATED_CDS"/>
    <property type="molecule type" value="Genomic_DNA"/>
</dbReference>
<keyword evidence="11" id="KW-1185">Reference proteome</keyword>
<dbReference type="EMBL" id="AC008276">
    <property type="status" value="NOT_ANNOTATED_CDS"/>
    <property type="molecule type" value="Genomic_DNA"/>
</dbReference>
<evidence type="ECO:0000313" key="10">
    <source>
        <dbReference type="Ensembl" id="ENSP00000496948.1"/>
    </source>
</evidence>
<dbReference type="Antibodypedia" id="62900">
    <property type="antibodies" value="59 antibodies from 25 providers"/>
</dbReference>
<dbReference type="HGNC" id="HGNC:7623">
    <property type="gene designation" value="MYT1L"/>
</dbReference>
<evidence type="ECO:0000313" key="11">
    <source>
        <dbReference type="Proteomes" id="UP000005640"/>
    </source>
</evidence>
<keyword evidence="5" id="KW-0805">Transcription regulation</keyword>
<evidence type="ECO:0000256" key="3">
    <source>
        <dbReference type="ARBA" id="ARBA00022771"/>
    </source>
</evidence>
<evidence type="ECO:0000256" key="7">
    <source>
        <dbReference type="ARBA" id="ARBA00023242"/>
    </source>
</evidence>
<evidence type="ECO:0000256" key="4">
    <source>
        <dbReference type="ARBA" id="ARBA00022833"/>
    </source>
</evidence>
<dbReference type="EMBL" id="AC011301">
    <property type="status" value="NOT_ANNOTATED_CDS"/>
    <property type="molecule type" value="Genomic_DNA"/>
</dbReference>
<reference evidence="10 11" key="3">
    <citation type="journal article" date="2005" name="Nature">
        <title>Generation and annotation of the DNA sequences of human chromosomes 2 and 4.</title>
        <authorList>
            <person name="Hillier L.W."/>
            <person name="Graves T.A."/>
            <person name="Fulton R.S."/>
            <person name="Fulton L.A."/>
            <person name="Pepin K.H."/>
            <person name="Minx P."/>
            <person name="Wagner-McPherson C."/>
            <person name="Layman D."/>
            <person name="Wylie K."/>
            <person name="Sekhon M."/>
            <person name="Becker M.C."/>
            <person name="Fewell G.A."/>
            <person name="Delehaunty K.D."/>
            <person name="Miner T.L."/>
            <person name="Nash W.E."/>
            <person name="Kremitzki C."/>
            <person name="Oddy L."/>
            <person name="Du H."/>
            <person name="Sun H."/>
            <person name="Bradshaw-Cordum H."/>
            <person name="Ali J."/>
            <person name="Carter J."/>
            <person name="Cordes M."/>
            <person name="Harris A."/>
            <person name="Isak A."/>
            <person name="van Brunt A."/>
            <person name="Nguyen C."/>
            <person name="Du F."/>
            <person name="Courtney L."/>
            <person name="Kalicki J."/>
            <person name="Ozersky P."/>
            <person name="Abbott S."/>
            <person name="Armstrong J."/>
            <person name="Belter E.A."/>
            <person name="Caruso L."/>
            <person name="Cedroni M."/>
            <person name="Cotton M."/>
            <person name="Davidson T."/>
            <person name="Desai A."/>
            <person name="Elliott G."/>
            <person name="Erb T."/>
            <person name="Fronick C."/>
            <person name="Gaige T."/>
            <person name="Haakenson W."/>
            <person name="Haglund K."/>
            <person name="Holmes A."/>
            <person name="Harkins R."/>
            <person name="Kim K."/>
            <person name="Kruchowski S.S."/>
            <person name="Strong C.M."/>
            <person name="Grewal N."/>
            <person name="Goyea E."/>
            <person name="Hou S."/>
            <person name="Levy A."/>
            <person name="Martinka S."/>
            <person name="Mead K."/>
            <person name="McLellan M.D."/>
            <person name="Meyer R."/>
            <person name="Randall-Maher J."/>
            <person name="Tomlinson C."/>
            <person name="Dauphin-Kohlberg S."/>
            <person name="Kozlowicz-Reilly A."/>
            <person name="Shah N."/>
            <person name="Swearengen-Shahid S."/>
            <person name="Snider J."/>
            <person name="Strong J.T."/>
            <person name="Thompson J."/>
            <person name="Yoakum M."/>
            <person name="Leonard S."/>
            <person name="Pearman C."/>
            <person name="Trani L."/>
            <person name="Radionenko M."/>
            <person name="Waligorski J.E."/>
            <person name="Wang C."/>
            <person name="Rock S.M."/>
            <person name="Tin-Wollam A.M."/>
            <person name="Maupin R."/>
            <person name="Latreille P."/>
            <person name="Wendl M.C."/>
            <person name="Yang S.P."/>
            <person name="Pohl C."/>
            <person name="Wallis J.W."/>
            <person name="Spieth J."/>
            <person name="Bieri T.A."/>
            <person name="Berkowicz N."/>
            <person name="Nelson J.O."/>
            <person name="Osborne J."/>
            <person name="Ding L."/>
            <person name="Meyer R."/>
            <person name="Sabo A."/>
            <person name="Shotland Y."/>
            <person name="Sinha P."/>
            <person name="Wohldmann P.E."/>
            <person name="Cook L.L."/>
            <person name="Hickenbotham M.T."/>
            <person name="Eldred J."/>
            <person name="Williams D."/>
            <person name="Jones T.A."/>
            <person name="She X."/>
            <person name="Ciccarelli F.D."/>
            <person name="Izaurralde E."/>
            <person name="Taylor J."/>
            <person name="Schmutz J."/>
            <person name="Myers R.M."/>
            <person name="Cox D.R."/>
            <person name="Huang X."/>
            <person name="McPherson J.D."/>
            <person name="Mardis E.R."/>
            <person name="Clifton S.W."/>
            <person name="Warren W.C."/>
            <person name="Chinwalla A.T."/>
            <person name="Eddy S.R."/>
            <person name="Marra M.A."/>
            <person name="Ovcharenko I."/>
            <person name="Furey T.S."/>
            <person name="Miller W."/>
            <person name="Eichler E.E."/>
            <person name="Bork P."/>
            <person name="Suyama M."/>
            <person name="Torrents D."/>
            <person name="Waterston R.H."/>
            <person name="Wilson R.K."/>
        </authorList>
    </citation>
    <scope>NUCLEOTIDE SEQUENCE [LARGE SCALE GENOMIC DNA]</scope>
</reference>
<evidence type="ECO:0000256" key="9">
    <source>
        <dbReference type="SAM" id="MobiDB-lite"/>
    </source>
</evidence>
<evidence type="ECO:0000256" key="1">
    <source>
        <dbReference type="ARBA" id="ARBA00004123"/>
    </source>
</evidence>
<dbReference type="GeneTree" id="ENSGT00940000155671"/>
<dbReference type="InterPro" id="IPR002515">
    <property type="entry name" value="Znf_C2H2C"/>
</dbReference>
<reference evidence="10" key="4">
    <citation type="submission" date="2025-08" db="UniProtKB">
        <authorList>
            <consortium name="Ensembl"/>
        </authorList>
    </citation>
    <scope>IDENTIFICATION</scope>
</reference>
<dbReference type="InterPro" id="IPR036060">
    <property type="entry name" value="Znf_C2H2C_sf"/>
</dbReference>
<keyword evidence="6" id="KW-0804">Transcription</keyword>
<name>A0A3B3IRQ0_HUMAN</name>
<dbReference type="Ensembl" id="ENST00000648366.1">
    <property type="protein sequence ID" value="ENSP00000496948.1"/>
    <property type="gene ID" value="ENSG00000186487.22"/>
</dbReference>
<dbReference type="Ensembl" id="ENST00000648366.1">
    <property type="protein sequence ID" value="ENSP00000496948.1"/>
    <property type="gene ID" value="ENSG00000186487.21"/>
</dbReference>
<dbReference type="ExpressionAtlas" id="A0A3B3IRQ0">
    <property type="expression patterns" value="baseline and differential"/>
</dbReference>
<reference evidence="10 11" key="1">
    <citation type="journal article" date="2001" name="Nature">
        <title>Initial sequencing and analysis of the human genome.</title>
        <authorList>
            <consortium name="International Human Genome Sequencing Consortium"/>
            <person name="Lander E.S."/>
            <person name="Linton L.M."/>
            <person name="Birren B."/>
            <person name="Nusbaum C."/>
            <person name="Zody M.C."/>
            <person name="Baldwin J."/>
            <person name="Devon K."/>
            <person name="Dewar K."/>
            <person name="Doyle M."/>
            <person name="FitzHugh W."/>
            <person name="Funke R."/>
            <person name="Gage D."/>
            <person name="Harris K."/>
            <person name="Heaford A."/>
            <person name="Howland J."/>
            <person name="Kann L."/>
            <person name="Lehoczky J."/>
            <person name="LeVine R."/>
            <person name="McEwan P."/>
            <person name="McKernan K."/>
            <person name="Meldrim J."/>
            <person name="Mesirov J.P."/>
            <person name="Miranda C."/>
            <person name="Morris W."/>
            <person name="Naylor J."/>
            <person name="Raymond C."/>
            <person name="Rosetti M."/>
            <person name="Santos R."/>
            <person name="Sheridan A."/>
            <person name="Sougnez C."/>
            <person name="Stange-Thomann N."/>
            <person name="Stojanovic N."/>
            <person name="Subramanian A."/>
            <person name="Wyman D."/>
            <person name="Rogers J."/>
            <person name="Sulston J."/>
            <person name="Ainscough R."/>
            <person name="Beck S."/>
            <person name="Bentley D."/>
            <person name="Burton J."/>
            <person name="Clee C."/>
            <person name="Carter N."/>
            <person name="Coulson A."/>
            <person name="Deadman R."/>
            <person name="Deloukas P."/>
            <person name="Dunham A."/>
            <person name="Dunham I."/>
            <person name="Durbin R."/>
            <person name="French L."/>
            <person name="Grafham D."/>
            <person name="Gregory S."/>
            <person name="Hubbard T."/>
            <person name="Humphray S."/>
            <person name="Hunt A."/>
            <person name="Jones M."/>
            <person name="Lloyd C."/>
            <person name="McMurray A."/>
            <person name="Matthews L."/>
            <person name="Mercer S."/>
            <person name="Milne S."/>
            <person name="Mullikin J.C."/>
            <person name="Mungall A."/>
            <person name="Plumb R."/>
            <person name="Ross M."/>
            <person name="Shownkeen R."/>
            <person name="Sims S."/>
            <person name="Waterston R.H."/>
            <person name="Wilson R.K."/>
            <person name="Hillier L.W."/>
            <person name="McPherson J.D."/>
            <person name="Marra M.A."/>
            <person name="Mardis E.R."/>
            <person name="Fulton L.A."/>
            <person name="Chinwalla A.T."/>
            <person name="Pepin K.H."/>
            <person name="Gish W.R."/>
            <person name="Chissoe S.L."/>
            <person name="Wendl M.C."/>
            <person name="Delehaunty K.D."/>
            <person name="Miner T.L."/>
            <person name="Delehaunty A."/>
            <person name="Kramer J.B."/>
            <person name="Cook L.L."/>
            <person name="Fulton R.S."/>
            <person name="Johnson D.L."/>
            <person name="Minx P.J."/>
            <person name="Clifton S.W."/>
            <person name="Hawkins T."/>
            <person name="Branscomb E."/>
            <person name="Predki P."/>
            <person name="Richardson P."/>
            <person name="Wenning S."/>
            <person name="Slezak T."/>
            <person name="Doggett N."/>
            <person name="Cheng J.F."/>
            <person name="Olsen A."/>
            <person name="Lucas S."/>
            <person name="Elkin C."/>
            <person name="Uberbacher E."/>
            <person name="Frazier M."/>
            <person name="Gibbs R.A."/>
            <person name="Muzny D.M."/>
            <person name="Scherer S.E."/>
            <person name="Bouck J.B."/>
            <person name="Sodergren E.J."/>
            <person name="Worley K.C."/>
            <person name="Rives C.M."/>
            <person name="Gorrell J.H."/>
            <person name="Metzker M.L."/>
            <person name="Naylor S.L."/>
            <person name="Kucherlapati R.S."/>
            <person name="Nelson D.L."/>
            <person name="Weinstock G.M."/>
            <person name="Sakaki Y."/>
            <person name="Fujiyama A."/>
            <person name="Hattori M."/>
            <person name="Yada T."/>
            <person name="Toyoda A."/>
            <person name="Itoh T."/>
            <person name="Kawagoe C."/>
            <person name="Watanabe H."/>
            <person name="Totoki Y."/>
            <person name="Taylor T."/>
            <person name="Weissenbach J."/>
            <person name="Heilig R."/>
            <person name="Saurin W."/>
            <person name="Artiguenave F."/>
            <person name="Brottier P."/>
            <person name="Bruls T."/>
            <person name="Pelletier E."/>
            <person name="Robert C."/>
            <person name="Wincker P."/>
            <person name="Smith D.R."/>
            <person name="Doucette-Stamm L."/>
            <person name="Rubenfield M."/>
            <person name="Weinstock K."/>
            <person name="Lee H.M."/>
            <person name="Dubois J."/>
            <person name="Rosenthal A."/>
            <person name="Platzer M."/>
            <person name="Nyakatura G."/>
            <person name="Taudien S."/>
            <person name="Rump A."/>
            <person name="Yang H."/>
            <person name="Yu J."/>
            <person name="Wang J."/>
            <person name="Huang G."/>
            <person name="Gu J."/>
            <person name="Hood L."/>
            <person name="Rowen L."/>
            <person name="Madan A."/>
            <person name="Qin S."/>
            <person name="Davis R.W."/>
            <person name="Federspiel N.A."/>
            <person name="Abola A.P."/>
            <person name="Proctor M.J."/>
            <person name="Myers R.M."/>
            <person name="Schmutz J."/>
            <person name="Dickson M."/>
            <person name="Grimwood J."/>
            <person name="Cox D.R."/>
            <person name="Olson M.V."/>
            <person name="Kaul R."/>
            <person name="Raymond C."/>
            <person name="Shimizu N."/>
            <person name="Kawasaki K."/>
            <person name="Minoshima S."/>
            <person name="Evans G.A."/>
            <person name="Athanasiou M."/>
            <person name="Schultz R."/>
            <person name="Roe B.A."/>
            <person name="Chen F."/>
            <person name="Pan H."/>
            <person name="Ramser J."/>
            <person name="Lehrach H."/>
            <person name="Reinhardt R."/>
            <person name="McCombie W.R."/>
            <person name="de la Bastide M."/>
            <person name="Dedhia N."/>
            <person name="Blocker H."/>
            <person name="Hornischer K."/>
            <person name="Nordsiek G."/>
            <person name="Agarwala R."/>
            <person name="Aravind L."/>
            <person name="Bailey J.A."/>
            <person name="Bateman A."/>
            <person name="Batzoglou S."/>
            <person name="Birney E."/>
            <person name="Bork P."/>
            <person name="Brown D.G."/>
            <person name="Burge C.B."/>
            <person name="Cerutti L."/>
            <person name="Chen H.C."/>
            <person name="Church D."/>
            <person name="Clamp M."/>
            <person name="Copley R.R."/>
            <person name="Doerks T."/>
            <person name="Eddy S.R."/>
            <person name="Eichler E.E."/>
            <person name="Furey T.S."/>
            <person name="Galagan J."/>
            <person name="Gilbert J.G."/>
            <person name="Harmon C."/>
            <person name="Hayashizaki Y."/>
            <person name="Haussler D."/>
            <person name="Hermjakob H."/>
            <person name="Hokamp K."/>
            <person name="Jang W."/>
            <person name="Johnson L.S."/>
            <person name="Jones T.A."/>
            <person name="Kasif S."/>
            <person name="Kaspryzk A."/>
            <person name="Kennedy S."/>
            <person name="Kent W.J."/>
            <person name="Kitts P."/>
            <person name="Koonin E.V."/>
            <person name="Korf I."/>
            <person name="Kulp D."/>
            <person name="Lancet D."/>
            <person name="Lowe T.M."/>
            <person name="McLysaght A."/>
            <person name="Mikkelsen T."/>
            <person name="Moran J.V."/>
            <person name="Mulder N."/>
            <person name="Pollara V.J."/>
            <person name="Ponting C.P."/>
            <person name="Schuler G."/>
            <person name="Schultz J."/>
            <person name="Slater G."/>
            <person name="Smit A.F."/>
            <person name="Stupka E."/>
            <person name="Szustakowski J."/>
            <person name="Thierry-Mieg D."/>
            <person name="Thierry-Mieg J."/>
            <person name="Wagner L."/>
            <person name="Wallis J."/>
            <person name="Wheeler R."/>
            <person name="Williams A."/>
            <person name="Wolf Y.I."/>
            <person name="Wolfe K.H."/>
            <person name="Yang S.P."/>
            <person name="Yeh R.F."/>
            <person name="Collins F."/>
            <person name="Guyer M.S."/>
            <person name="Peterson J."/>
            <person name="Felsenfeld A."/>
            <person name="Wetterstrand K.A."/>
            <person name="Patrinos A."/>
            <person name="Morgan M.J."/>
            <person name="de Jong P."/>
            <person name="Catanese J.J."/>
            <person name="Osoegawa K."/>
            <person name="Shizuya H."/>
            <person name="Choi S."/>
            <person name="Chen Y.J."/>
        </authorList>
    </citation>
    <scope>NUCLEOTIDE SEQUENCE [LARGE SCALE GENOMIC DNA]</scope>
</reference>
<comment type="subcellular location">
    <subcellularLocation>
        <location evidence="1">Nucleus</location>
    </subcellularLocation>
</comment>
<reference evidence="10 11" key="2">
    <citation type="journal article" date="2004" name="Nature">
        <title>Finishing the euchromatic sequence of the human genome.</title>
        <authorList>
            <consortium name="International Human Genome Sequencing Consortium"/>
        </authorList>
    </citation>
    <scope>NUCLEOTIDE SEQUENCE [LARGE SCALE GENOMIC DNA]</scope>
</reference>
<keyword evidence="4" id="KW-0862">Zinc</keyword>
<evidence type="ECO:0000256" key="5">
    <source>
        <dbReference type="ARBA" id="ARBA00023015"/>
    </source>
</evidence>
<feature type="region of interest" description="Disordered" evidence="9">
    <location>
        <begin position="30"/>
        <end position="69"/>
    </location>
</feature>
<dbReference type="SUPFAM" id="SSF103637">
    <property type="entry name" value="CCHHC domain"/>
    <property type="match status" value="1"/>
</dbReference>
<dbReference type="ChiTaRS" id="MYT1L">
    <property type="organism name" value="human"/>
</dbReference>
<proteinExistence type="predicted"/>
<dbReference type="Pfam" id="PF01530">
    <property type="entry name" value="zf-C2HC"/>
    <property type="match status" value="1"/>
</dbReference>
<dbReference type="AlphaFoldDB" id="A0A3B3IRQ0"/>
<evidence type="ECO:0000256" key="8">
    <source>
        <dbReference type="PROSITE-ProRule" id="PRU01143"/>
    </source>
</evidence>
<evidence type="ECO:0000256" key="2">
    <source>
        <dbReference type="ARBA" id="ARBA00022723"/>
    </source>
</evidence>
<accession>A0A3B3IRQ0</accession>
<evidence type="ECO:0000256" key="6">
    <source>
        <dbReference type="ARBA" id="ARBA00023163"/>
    </source>
</evidence>
<dbReference type="Gene3D" id="4.10.320.30">
    <property type="match status" value="1"/>
</dbReference>
<dbReference type="GO" id="GO:0005634">
    <property type="term" value="C:nucleus"/>
    <property type="evidence" value="ECO:0007669"/>
    <property type="project" value="UniProtKB-SubCell"/>
</dbReference>
<dbReference type="GO" id="GO:0008270">
    <property type="term" value="F:zinc ion binding"/>
    <property type="evidence" value="ECO:0007669"/>
    <property type="project" value="UniProtKB-KW"/>
</dbReference>
<dbReference type="Bgee" id="ENSG00000186487">
    <property type="expression patterns" value="Expressed in endothelial cell and 136 other cell types or tissues"/>
</dbReference>
<gene>
    <name evidence="10" type="primary">MYT1L</name>
</gene>
<dbReference type="EMBL" id="AC009232">
    <property type="status" value="NOT_ANNOTATED_CDS"/>
    <property type="molecule type" value="Genomic_DNA"/>
</dbReference>
<protein>
    <submittedName>
        <fullName evidence="10">Myelin transcription factor 1 like</fullName>
    </submittedName>
</protein>
<sequence length="69" mass="7455">MSCPTPGCDGSGHVSGSFLTHRRCMREVQREQLQATSHQGAVEFGGSCEGGRSQPAGEDRARRHTPQFP</sequence>
<dbReference type="VEuPathDB" id="HostDB:ENSG00000186487"/>
<keyword evidence="7" id="KW-0539">Nucleus</keyword>
<dbReference type="OpenTargets" id="ENSG00000186487"/>
<dbReference type="OrthoDB" id="10069059at2759"/>